<evidence type="ECO:0000313" key="1">
    <source>
        <dbReference type="EMBL" id="PSB56646.1"/>
    </source>
</evidence>
<protein>
    <recommendedName>
        <fullName evidence="3">DUF2949 domain-containing protein</fullName>
    </recommendedName>
</protein>
<dbReference type="Proteomes" id="UP000238937">
    <property type="component" value="Unassembled WGS sequence"/>
</dbReference>
<name>A0A2T1GG80_9CYAN</name>
<organism evidence="1 2">
    <name type="scientific">Chamaesiphon polymorphus CCALA 037</name>
    <dbReference type="NCBI Taxonomy" id="2107692"/>
    <lineage>
        <taxon>Bacteria</taxon>
        <taxon>Bacillati</taxon>
        <taxon>Cyanobacteriota</taxon>
        <taxon>Cyanophyceae</taxon>
        <taxon>Gomontiellales</taxon>
        <taxon>Chamaesiphonaceae</taxon>
        <taxon>Chamaesiphon</taxon>
    </lineage>
</organism>
<gene>
    <name evidence="1" type="ORF">C7B77_11205</name>
</gene>
<evidence type="ECO:0008006" key="3">
    <source>
        <dbReference type="Google" id="ProtNLM"/>
    </source>
</evidence>
<proteinExistence type="predicted"/>
<dbReference type="OrthoDB" id="433602at2"/>
<dbReference type="RefSeq" id="WP_106304231.1">
    <property type="nucleotide sequence ID" value="NZ_PVWO01000115.1"/>
</dbReference>
<comment type="caution">
    <text evidence="1">The sequence shown here is derived from an EMBL/GenBank/DDBJ whole genome shotgun (WGS) entry which is preliminary data.</text>
</comment>
<sequence length="65" mass="7803">MSEQNTSQIIRFLRQDLRLPDESVELALKQSQTNRGSLPIVLWQYGLVTLHQLDRIYDWFESYVY</sequence>
<dbReference type="InterPro" id="IPR021336">
    <property type="entry name" value="DUF2949"/>
</dbReference>
<keyword evidence="2" id="KW-1185">Reference proteome</keyword>
<dbReference type="AlphaFoldDB" id="A0A2T1GG80"/>
<reference evidence="1 2" key="1">
    <citation type="submission" date="2018-03" db="EMBL/GenBank/DDBJ databases">
        <title>The ancient ancestry and fast evolution of plastids.</title>
        <authorList>
            <person name="Moore K.R."/>
            <person name="Magnabosco C."/>
            <person name="Momper L."/>
            <person name="Gold D.A."/>
            <person name="Bosak T."/>
            <person name="Fournier G.P."/>
        </authorList>
    </citation>
    <scope>NUCLEOTIDE SEQUENCE [LARGE SCALE GENOMIC DNA]</scope>
    <source>
        <strain evidence="1 2">CCALA 037</strain>
    </source>
</reference>
<dbReference type="Pfam" id="PF11165">
    <property type="entry name" value="DUF2949"/>
    <property type="match status" value="1"/>
</dbReference>
<evidence type="ECO:0000313" key="2">
    <source>
        <dbReference type="Proteomes" id="UP000238937"/>
    </source>
</evidence>
<accession>A0A2T1GG80</accession>
<dbReference type="EMBL" id="PVWO01000115">
    <property type="protein sequence ID" value="PSB56646.1"/>
    <property type="molecule type" value="Genomic_DNA"/>
</dbReference>